<dbReference type="RefSeq" id="WP_071929909.1">
    <property type="nucleotide sequence ID" value="NZ_CP018082.1"/>
</dbReference>
<dbReference type="Pfam" id="PF09995">
    <property type="entry name" value="MPAB_Lcp_cat"/>
    <property type="match status" value="1"/>
</dbReference>
<gene>
    <name evidence="2" type="ORF">BOX37_25500</name>
</gene>
<proteinExistence type="predicted"/>
<evidence type="ECO:0000313" key="3">
    <source>
        <dbReference type="Proteomes" id="UP000183810"/>
    </source>
</evidence>
<dbReference type="PANTHER" id="PTHR36151:SF3">
    <property type="entry name" value="ER-BOUND OXYGENASE MPAB_MPAB'_RUBBER OXYGENASE CATALYTIC DOMAIN-CONTAINING PROTEIN"/>
    <property type="match status" value="1"/>
</dbReference>
<dbReference type="InterPro" id="IPR018713">
    <property type="entry name" value="MPAB/Lcp_cat_dom"/>
</dbReference>
<evidence type="ECO:0000259" key="1">
    <source>
        <dbReference type="Pfam" id="PF09995"/>
    </source>
</evidence>
<accession>A0A1J0VXJ0</accession>
<protein>
    <recommendedName>
        <fullName evidence="1">ER-bound oxygenase mpaB/mpaB'/Rubber oxygenase catalytic domain-containing protein</fullName>
    </recommendedName>
</protein>
<dbReference type="AlphaFoldDB" id="A0A1J0VXJ0"/>
<reference evidence="2" key="1">
    <citation type="submission" date="2016-11" db="EMBL/GenBank/DDBJ databases">
        <authorList>
            <person name="Jaros S."/>
            <person name="Januszkiewicz K."/>
            <person name="Wedrychowicz H."/>
        </authorList>
    </citation>
    <scope>NUCLEOTIDE SEQUENCE [LARGE SCALE GENOMIC DNA]</scope>
    <source>
        <strain evidence="2">Y48</strain>
    </source>
</reference>
<evidence type="ECO:0000313" key="2">
    <source>
        <dbReference type="EMBL" id="APE36725.1"/>
    </source>
</evidence>
<dbReference type="KEGG" id="nsl:BOX37_25500"/>
<dbReference type="Proteomes" id="UP000183810">
    <property type="component" value="Chromosome"/>
</dbReference>
<organism evidence="2 3">
    <name type="scientific">Nocardia mangyaensis</name>
    <dbReference type="NCBI Taxonomy" id="2213200"/>
    <lineage>
        <taxon>Bacteria</taxon>
        <taxon>Bacillati</taxon>
        <taxon>Actinomycetota</taxon>
        <taxon>Actinomycetes</taxon>
        <taxon>Mycobacteriales</taxon>
        <taxon>Nocardiaceae</taxon>
        <taxon>Nocardia</taxon>
    </lineage>
</organism>
<dbReference type="EMBL" id="CP018082">
    <property type="protein sequence ID" value="APE36725.1"/>
    <property type="molecule type" value="Genomic_DNA"/>
</dbReference>
<dbReference type="OrthoDB" id="3422701at2"/>
<sequence>MTILARSRAQRAEPADFDIRDHVDGAAAFYGATANVIMQLSLAPVGYGVAESRVHSGSIMLHPVKRTRTTLTYLSVALMGTDEDRAAYRTAVNGAHRHVYSTADSPVKYNAFDKHLQMWVAACLYWGSDDVMRRLHGPVDEALTDAFYEYAHHLGTTLQVPREMWPADRAAFDAYWAENLARTSVDPTIKAYFDKLLDLRMLSAPLRVPLARFHRWFTTGLLPQHLRDELGLTWTDRDEARLNRLMRTTGMVSSRMPRVIRNFPFNATLVDMRRRQRTGKPLI</sequence>
<name>A0A1J0VXJ0_9NOCA</name>
<keyword evidence="3" id="KW-1185">Reference proteome</keyword>
<feature type="domain" description="ER-bound oxygenase mpaB/mpaB'/Rubber oxygenase catalytic" evidence="1">
    <location>
        <begin position="20"/>
        <end position="249"/>
    </location>
</feature>
<dbReference type="GO" id="GO:0016491">
    <property type="term" value="F:oxidoreductase activity"/>
    <property type="evidence" value="ECO:0007669"/>
    <property type="project" value="InterPro"/>
</dbReference>
<dbReference type="PANTHER" id="PTHR36151">
    <property type="entry name" value="BLR2777 PROTEIN"/>
    <property type="match status" value="1"/>
</dbReference>